<sequence>MEMIESVIAASIPILEMKKVGIIGAGISGLLACKYIRAKGFDPIVFEANSSIGGVWTNTLPTTHLQTPKPLYQFSDFPWPSSVTQDFPHHHQVLNYITAYAHHFDLLKHINFNTQVQAIQFHCEDPAVEAWHLWGGTGEPFSSKGKWTLHVKNTQKDSTEVYTVDFVILCIGRFSDVPNIPEFPPNKGPQVLGAGKVIHSMDYASMDGQVVKGKRVTVVGFQKSALDIAMECSAVNGVNYPCTVLYRTEHWNLPDYLPWGIPLAYLYLNRFAELMVHKPGETFLLSLIATLLAPLRWAFSKFVESHIRRKLGLTKFGMVPNHSFHQEINSCLISTVPEKFYEKVEEGSIILKKAPRFWFCKEGIVVDGEEWSPLKTDLVILATGFSGEKKLKDIFLSSTFQNLIDATPNATVPLYRECIHPEIPQVAVIGFSESASNLYTSEMRCRWIAELLDGTFKLPSIEEMKKDVERWNEYMKTYSGQYYRRSCLAALHIWYNDQLCKDMHWNPRRKNGLLAELFHPYGPLDYSS</sequence>
<protein>
    <submittedName>
        <fullName evidence="6">Flavin-containing monooxygenase 1</fullName>
    </submittedName>
</protein>
<dbReference type="FunFam" id="3.50.50.60:FF:000403">
    <property type="entry name" value="Flavin-containing monooxygenase"/>
    <property type="match status" value="1"/>
</dbReference>
<evidence type="ECO:0000256" key="2">
    <source>
        <dbReference type="ARBA" id="ARBA00022630"/>
    </source>
</evidence>
<keyword evidence="4" id="KW-0521">NADP</keyword>
<dbReference type="Pfam" id="PF00743">
    <property type="entry name" value="FMO-like"/>
    <property type="match status" value="1"/>
</dbReference>
<keyword evidence="7" id="KW-1185">Reference proteome</keyword>
<keyword evidence="5" id="KW-0560">Oxidoreductase</keyword>
<dbReference type="FunFam" id="3.50.50.60:FF:000169">
    <property type="entry name" value="Flavin-containing monooxygenase"/>
    <property type="match status" value="1"/>
</dbReference>
<dbReference type="Gene3D" id="3.50.50.60">
    <property type="entry name" value="FAD/NAD(P)-binding domain"/>
    <property type="match status" value="2"/>
</dbReference>
<feature type="non-terminal residue" evidence="6">
    <location>
        <position position="1"/>
    </location>
</feature>
<dbReference type="GO" id="GO:0050661">
    <property type="term" value="F:NADP binding"/>
    <property type="evidence" value="ECO:0007669"/>
    <property type="project" value="InterPro"/>
</dbReference>
<dbReference type="PANTHER" id="PTHR23023">
    <property type="entry name" value="DIMETHYLANILINE MONOOXYGENASE"/>
    <property type="match status" value="1"/>
</dbReference>
<reference evidence="6" key="1">
    <citation type="submission" date="2018-05" db="EMBL/GenBank/DDBJ databases">
        <title>Draft genome of Mucuna pruriens seed.</title>
        <authorList>
            <person name="Nnadi N.E."/>
            <person name="Vos R."/>
            <person name="Hasami M.H."/>
            <person name="Devisetty U.K."/>
            <person name="Aguiy J.C."/>
        </authorList>
    </citation>
    <scope>NUCLEOTIDE SEQUENCE [LARGE SCALE GENOMIC DNA]</scope>
    <source>
        <strain evidence="6">JCA_2017</strain>
    </source>
</reference>
<keyword evidence="2" id="KW-0285">Flavoprotein</keyword>
<dbReference type="PIRSF" id="PIRSF000332">
    <property type="entry name" value="FMO"/>
    <property type="match status" value="1"/>
</dbReference>
<accession>A0A371FFY5</accession>
<dbReference type="OrthoDB" id="66881at2759"/>
<dbReference type="InterPro" id="IPR050346">
    <property type="entry name" value="FMO-like"/>
</dbReference>
<keyword evidence="3" id="KW-0274">FAD</keyword>
<dbReference type="AlphaFoldDB" id="A0A371FFY5"/>
<evidence type="ECO:0000313" key="6">
    <source>
        <dbReference type="EMBL" id="RDX77228.1"/>
    </source>
</evidence>
<dbReference type="InterPro" id="IPR000960">
    <property type="entry name" value="Flavin_mOase"/>
</dbReference>
<dbReference type="PRINTS" id="PR00370">
    <property type="entry name" value="FMOXYGENASE"/>
</dbReference>
<proteinExistence type="inferred from homology"/>
<name>A0A371FFY5_MUCPR</name>
<evidence type="ECO:0000256" key="3">
    <source>
        <dbReference type="ARBA" id="ARBA00022827"/>
    </source>
</evidence>
<organism evidence="6 7">
    <name type="scientific">Mucuna pruriens</name>
    <name type="common">Velvet bean</name>
    <name type="synonym">Dolichos pruriens</name>
    <dbReference type="NCBI Taxonomy" id="157652"/>
    <lineage>
        <taxon>Eukaryota</taxon>
        <taxon>Viridiplantae</taxon>
        <taxon>Streptophyta</taxon>
        <taxon>Embryophyta</taxon>
        <taxon>Tracheophyta</taxon>
        <taxon>Spermatophyta</taxon>
        <taxon>Magnoliopsida</taxon>
        <taxon>eudicotyledons</taxon>
        <taxon>Gunneridae</taxon>
        <taxon>Pentapetalae</taxon>
        <taxon>rosids</taxon>
        <taxon>fabids</taxon>
        <taxon>Fabales</taxon>
        <taxon>Fabaceae</taxon>
        <taxon>Papilionoideae</taxon>
        <taxon>50 kb inversion clade</taxon>
        <taxon>NPAAA clade</taxon>
        <taxon>indigoferoid/millettioid clade</taxon>
        <taxon>Phaseoleae</taxon>
        <taxon>Mucuna</taxon>
    </lineage>
</organism>
<evidence type="ECO:0000256" key="1">
    <source>
        <dbReference type="ARBA" id="ARBA00009183"/>
    </source>
</evidence>
<dbReference type="GO" id="GO:0004499">
    <property type="term" value="F:N,N-dimethylaniline monooxygenase activity"/>
    <property type="evidence" value="ECO:0007669"/>
    <property type="project" value="InterPro"/>
</dbReference>
<evidence type="ECO:0000256" key="4">
    <source>
        <dbReference type="ARBA" id="ARBA00022857"/>
    </source>
</evidence>
<evidence type="ECO:0000313" key="7">
    <source>
        <dbReference type="Proteomes" id="UP000257109"/>
    </source>
</evidence>
<dbReference type="InterPro" id="IPR036188">
    <property type="entry name" value="FAD/NAD-bd_sf"/>
</dbReference>
<dbReference type="InterPro" id="IPR020946">
    <property type="entry name" value="Flavin_mOase-like"/>
</dbReference>
<dbReference type="Proteomes" id="UP000257109">
    <property type="component" value="Unassembled WGS sequence"/>
</dbReference>
<keyword evidence="6" id="KW-0503">Monooxygenase</keyword>
<comment type="caution">
    <text evidence="6">The sequence shown here is derived from an EMBL/GenBank/DDBJ whole genome shotgun (WGS) entry which is preliminary data.</text>
</comment>
<dbReference type="GO" id="GO:0050660">
    <property type="term" value="F:flavin adenine dinucleotide binding"/>
    <property type="evidence" value="ECO:0007669"/>
    <property type="project" value="InterPro"/>
</dbReference>
<comment type="similarity">
    <text evidence="1">Belongs to the FMO family.</text>
</comment>
<gene>
    <name evidence="6" type="primary">FMO1</name>
    <name evidence="6" type="ORF">CR513_42677</name>
</gene>
<dbReference type="SUPFAM" id="SSF51905">
    <property type="entry name" value="FAD/NAD(P)-binding domain"/>
    <property type="match status" value="2"/>
</dbReference>
<dbReference type="STRING" id="157652.A0A371FFY5"/>
<evidence type="ECO:0000256" key="5">
    <source>
        <dbReference type="ARBA" id="ARBA00023002"/>
    </source>
</evidence>
<dbReference type="EMBL" id="QJKJ01009240">
    <property type="protein sequence ID" value="RDX77228.1"/>
    <property type="molecule type" value="Genomic_DNA"/>
</dbReference>